<feature type="region of interest" description="Disordered" evidence="1">
    <location>
        <begin position="53"/>
        <end position="76"/>
    </location>
</feature>
<evidence type="ECO:0000313" key="2">
    <source>
        <dbReference type="EMBL" id="KAJ3600148.1"/>
    </source>
</evidence>
<comment type="caution">
    <text evidence="2">The sequence shown here is derived from an EMBL/GenBank/DDBJ whole genome shotgun (WGS) entry which is preliminary data.</text>
</comment>
<accession>A0A9Q0IJA1</accession>
<organism evidence="2 3">
    <name type="scientific">Muraenolepis orangiensis</name>
    <name type="common">Patagonian moray cod</name>
    <dbReference type="NCBI Taxonomy" id="630683"/>
    <lineage>
        <taxon>Eukaryota</taxon>
        <taxon>Metazoa</taxon>
        <taxon>Chordata</taxon>
        <taxon>Craniata</taxon>
        <taxon>Vertebrata</taxon>
        <taxon>Euteleostomi</taxon>
        <taxon>Actinopterygii</taxon>
        <taxon>Neopterygii</taxon>
        <taxon>Teleostei</taxon>
        <taxon>Neoteleostei</taxon>
        <taxon>Acanthomorphata</taxon>
        <taxon>Zeiogadaria</taxon>
        <taxon>Gadariae</taxon>
        <taxon>Gadiformes</taxon>
        <taxon>Muraenolepidoidei</taxon>
        <taxon>Muraenolepididae</taxon>
        <taxon>Muraenolepis</taxon>
    </lineage>
</organism>
<evidence type="ECO:0000313" key="3">
    <source>
        <dbReference type="Proteomes" id="UP001148018"/>
    </source>
</evidence>
<protein>
    <submittedName>
        <fullName evidence="2">Uncharacterized protein</fullName>
    </submittedName>
</protein>
<dbReference type="EMBL" id="JANIIK010000048">
    <property type="protein sequence ID" value="KAJ3600148.1"/>
    <property type="molecule type" value="Genomic_DNA"/>
</dbReference>
<dbReference type="Proteomes" id="UP001148018">
    <property type="component" value="Unassembled WGS sequence"/>
</dbReference>
<evidence type="ECO:0000256" key="1">
    <source>
        <dbReference type="SAM" id="MobiDB-lite"/>
    </source>
</evidence>
<feature type="non-terminal residue" evidence="2">
    <location>
        <position position="1"/>
    </location>
</feature>
<reference evidence="2" key="1">
    <citation type="submission" date="2022-07" db="EMBL/GenBank/DDBJ databases">
        <title>Chromosome-level genome of Muraenolepis orangiensis.</title>
        <authorList>
            <person name="Kim J."/>
        </authorList>
    </citation>
    <scope>NUCLEOTIDE SEQUENCE</scope>
    <source>
        <strain evidence="2">KU_S4_2022</strain>
        <tissue evidence="2">Muscle</tissue>
    </source>
</reference>
<feature type="non-terminal residue" evidence="2">
    <location>
        <position position="76"/>
    </location>
</feature>
<proteinExistence type="predicted"/>
<name>A0A9Q0IJA1_9TELE</name>
<keyword evidence="3" id="KW-1185">Reference proteome</keyword>
<sequence length="76" mass="8190">TVLQSLTKAGAQATVRRCVWGCWRDVTTPDVTLIQPLEHGPIYTTHLALPTQHRGRRYTPAGDTGTALPVVGHGTS</sequence>
<gene>
    <name evidence="2" type="ORF">NHX12_034098</name>
</gene>
<dbReference type="AlphaFoldDB" id="A0A9Q0IJA1"/>